<dbReference type="Proteomes" id="UP000599523">
    <property type="component" value="Unassembled WGS sequence"/>
</dbReference>
<comment type="caution">
    <text evidence="2">The sequence shown here is derived from an EMBL/GenBank/DDBJ whole genome shotgun (WGS) entry which is preliminary data.</text>
</comment>
<proteinExistence type="predicted"/>
<dbReference type="SUPFAM" id="SSF52540">
    <property type="entry name" value="P-loop containing nucleoside triphosphate hydrolases"/>
    <property type="match status" value="1"/>
</dbReference>
<organism evidence="2 3">
    <name type="scientific">Azoarcus taiwanensis</name>
    <dbReference type="NCBI Taxonomy" id="666964"/>
    <lineage>
        <taxon>Bacteria</taxon>
        <taxon>Pseudomonadati</taxon>
        <taxon>Pseudomonadota</taxon>
        <taxon>Betaproteobacteria</taxon>
        <taxon>Rhodocyclales</taxon>
        <taxon>Zoogloeaceae</taxon>
        <taxon>Azoarcus</taxon>
    </lineage>
</organism>
<reference evidence="2" key="1">
    <citation type="submission" date="2019-12" db="EMBL/GenBank/DDBJ databases">
        <title>Comparative genomics gives insights into the taxonomy of the Azoarcus-Aromatoleum group and reveals separate origins of nif in the plant-associated Azoarcus and non-plant-associated Aromatoleum sub-groups.</title>
        <authorList>
            <person name="Lafos M."/>
            <person name="Maluk M."/>
            <person name="Batista M."/>
            <person name="Junghare M."/>
            <person name="Carmona M."/>
            <person name="Faoro H."/>
            <person name="Cruz L.M."/>
            <person name="Battistoni F."/>
            <person name="De Souza E."/>
            <person name="Pedrosa F."/>
            <person name="Chen W.-M."/>
            <person name="Poole P.S."/>
            <person name="Dixon R.A."/>
            <person name="James E.K."/>
        </authorList>
    </citation>
    <scope>NUCLEOTIDE SEQUENCE</scope>
    <source>
        <strain evidence="2">NSC3</strain>
    </source>
</reference>
<dbReference type="NCBIfam" id="TIGR03623">
    <property type="entry name" value="probable DNA repair protein"/>
    <property type="match status" value="1"/>
</dbReference>
<evidence type="ECO:0000313" key="2">
    <source>
        <dbReference type="EMBL" id="NMG01589.1"/>
    </source>
</evidence>
<gene>
    <name evidence="2" type="ORF">GPA21_01190</name>
</gene>
<sequence length="910" mass="98817">MTQALAPSDDEIVLCATARLARTLPLEAAARAGVGEAGVPVPNTATVSQWLGNVIEEALLCGEVAPTALPSRVLTTQAEALLWERCVRAAVDDDIASELFDARGLATEAMKAAELVDVWTLAVDPVQASEESRRFLEWRQRFVDEATRHGWATSAMAALRQVELLEAGVGRMPASVALAGFDRLNPLEQRLVRALEQRGVAVRERVTGTEAPGEARLIALADGAAECRAAVHWAVEIALARPEARVGIAVPDLAARRTLLTRLLDHALDVAALRPAQAQRQRHYNVSLGLPLSEVPLVATALALLRLAARREFPQQDFGSLLNGPWWGSDLSEVDARARLDALMRERLPARCSLARIVRLARKAIVDGLAIHGMTDRLEHVARLLDRLPPRQAPSAWRASLLRLLEAFGWPGERTLSSHDFQAREAFVEGLESLGGLDDITGTLSLGEAVARLAEACAAHLFQPRTEGRPRIQVLGLLEAAGERLDALWVMGMNDALWPPAPNPSPLLPAALQRSARTPNACAEVQFEFARAIHARLLQAAPELVFSHALREGESELRPSPLVVGMTPHPVAPALAGTLGDQVRAAVEANRFEYLDDHLAPPVAEGEKVAGGTGLFRTQAICPAWAYYRHRLGAQPLETPTEGLDARERGSLVHKVLECFWRGRDLAGVKAMDEAVLAREIGDAVAAAITQFTEQREAPLTPRFLELERDRLIDLLGEWVAHELQRGIPFAVRACEHERTVEVGGIAVRLIVDRIDELADGSLLMIDYKTSATVDATSWAAERITEPQLPIYASFATDGEPVSGIALARVRLAGARFAGITAEDGVLPGVKGLPNARSLYDETEVADWNALLSRWHSGLTTLADEIRAGEAAVRFTREQDLAWCEVAPILRLPERRMLYGRLLAADGAGQ</sequence>
<dbReference type="InterPro" id="IPR027417">
    <property type="entry name" value="P-loop_NTPase"/>
</dbReference>
<dbReference type="Gene3D" id="3.90.320.10">
    <property type="match status" value="1"/>
</dbReference>
<protein>
    <submittedName>
        <fullName evidence="2">PD-(D/E)XK nuclease family protein</fullName>
    </submittedName>
</protein>
<keyword evidence="3" id="KW-1185">Reference proteome</keyword>
<dbReference type="InterPro" id="IPR019925">
    <property type="entry name" value="DNA_repair_protein_predicted"/>
</dbReference>
<name>A0A972F867_9RHOO</name>
<dbReference type="Pfam" id="PF12705">
    <property type="entry name" value="PDDEXK_1"/>
    <property type="match status" value="1"/>
</dbReference>
<dbReference type="InterPro" id="IPR038726">
    <property type="entry name" value="PDDEXK_AddAB-type"/>
</dbReference>
<evidence type="ECO:0000259" key="1">
    <source>
        <dbReference type="Pfam" id="PF12705"/>
    </source>
</evidence>
<dbReference type="InterPro" id="IPR011604">
    <property type="entry name" value="PDDEXK-like_dom_sf"/>
</dbReference>
<accession>A0A972F867</accession>
<dbReference type="RefSeq" id="WP_168986383.1">
    <property type="nucleotide sequence ID" value="NZ_CAWPHM010000275.1"/>
</dbReference>
<dbReference type="EMBL" id="WTVM01000004">
    <property type="protein sequence ID" value="NMG01589.1"/>
    <property type="molecule type" value="Genomic_DNA"/>
</dbReference>
<dbReference type="AlphaFoldDB" id="A0A972F867"/>
<evidence type="ECO:0000313" key="3">
    <source>
        <dbReference type="Proteomes" id="UP000599523"/>
    </source>
</evidence>
<feature type="domain" description="PD-(D/E)XK endonuclease-like" evidence="1">
    <location>
        <begin position="620"/>
        <end position="886"/>
    </location>
</feature>